<reference evidence="2 3" key="1">
    <citation type="submission" date="2024-07" db="EMBL/GenBank/DDBJ databases">
        <title>The genome sequence of type strain Sediminicola luteus GDMCC 1.2596T.</title>
        <authorList>
            <person name="Liu Y."/>
        </authorList>
    </citation>
    <scope>NUCLEOTIDE SEQUENCE [LARGE SCALE GENOMIC DNA]</scope>
    <source>
        <strain evidence="2 3">GDMCC 1.2596</strain>
    </source>
</reference>
<dbReference type="Pfam" id="PF20351">
    <property type="entry name" value="DUF6646"/>
    <property type="match status" value="1"/>
</dbReference>
<proteinExistence type="predicted"/>
<accession>A0ABV2TTB1</accession>
<feature type="chain" id="PRO_5046043249" evidence="1">
    <location>
        <begin position="20"/>
        <end position="168"/>
    </location>
</feature>
<keyword evidence="1" id="KW-0732">Signal</keyword>
<gene>
    <name evidence="2" type="ORF">ABXZ32_03835</name>
</gene>
<keyword evidence="3" id="KW-1185">Reference proteome</keyword>
<evidence type="ECO:0000313" key="3">
    <source>
        <dbReference type="Proteomes" id="UP001549773"/>
    </source>
</evidence>
<evidence type="ECO:0000256" key="1">
    <source>
        <dbReference type="SAM" id="SignalP"/>
    </source>
</evidence>
<protein>
    <submittedName>
        <fullName evidence="2">DUF6646 family protein</fullName>
    </submittedName>
</protein>
<evidence type="ECO:0000313" key="2">
    <source>
        <dbReference type="EMBL" id="MET7028508.1"/>
    </source>
</evidence>
<organism evidence="2 3">
    <name type="scientific">Sediminicola luteus</name>
    <dbReference type="NCBI Taxonomy" id="319238"/>
    <lineage>
        <taxon>Bacteria</taxon>
        <taxon>Pseudomonadati</taxon>
        <taxon>Bacteroidota</taxon>
        <taxon>Flavobacteriia</taxon>
        <taxon>Flavobacteriales</taxon>
        <taxon>Flavobacteriaceae</taxon>
        <taxon>Sediminicola</taxon>
    </lineage>
</organism>
<feature type="signal peptide" evidence="1">
    <location>
        <begin position="1"/>
        <end position="19"/>
    </location>
</feature>
<comment type="caution">
    <text evidence="2">The sequence shown here is derived from an EMBL/GenBank/DDBJ whole genome shotgun (WGS) entry which is preliminary data.</text>
</comment>
<sequence length="168" mass="18393">MKKVIVLLTFVLAATFANAQAFEGKGDSKFQVGANFQDNGTGIVTTYDAGLGENFSIGFTATYILGVKESMDIEFDPKFDDRVDVRARFNANLGSVFQLGNEVDIYPGLSLGLRNFGAHLGTRYFFTDGFGVFMEFAVPLAKYDNSDLTAEQELNNQFVFSIGAAFNL</sequence>
<dbReference type="Proteomes" id="UP001549773">
    <property type="component" value="Unassembled WGS sequence"/>
</dbReference>
<dbReference type="InterPro" id="IPR046588">
    <property type="entry name" value="DUF6646"/>
</dbReference>
<name>A0ABV2TTB1_9FLAO</name>
<dbReference type="RefSeq" id="WP_354617347.1">
    <property type="nucleotide sequence ID" value="NZ_JBEWYP010000002.1"/>
</dbReference>
<dbReference type="EMBL" id="JBEWYP010000002">
    <property type="protein sequence ID" value="MET7028508.1"/>
    <property type="molecule type" value="Genomic_DNA"/>
</dbReference>